<dbReference type="PANTHER" id="PTHR10884">
    <property type="entry name" value="NADH DEHYDROGENASE UBIQUINONE IRON-SULFUR PROTEIN 3"/>
    <property type="match status" value="1"/>
</dbReference>
<reference evidence="5 6" key="1">
    <citation type="submission" date="2017-06" db="EMBL/GenBank/DDBJ databases">
        <title>Novel microbial phyla capable of carbon fixation and sulfur reduction in deep-sea sediments.</title>
        <authorList>
            <person name="Huang J."/>
            <person name="Baker B."/>
            <person name="Wang Y."/>
        </authorList>
    </citation>
    <scope>NUCLEOTIDE SEQUENCE [LARGE SCALE GENOMIC DNA]</scope>
    <source>
        <strain evidence="5">B3_LCP</strain>
    </source>
</reference>
<gene>
    <name evidence="3" type="primary">nuoC</name>
    <name evidence="5" type="ORF">CEE37_02425</name>
</gene>
<keyword evidence="3" id="KW-0472">Membrane</keyword>
<dbReference type="InterPro" id="IPR010218">
    <property type="entry name" value="NADH_DH_suC"/>
</dbReference>
<proteinExistence type="inferred from homology"/>
<dbReference type="EC" id="7.1.1.-" evidence="3"/>
<keyword evidence="3" id="KW-1003">Cell membrane</keyword>
<protein>
    <recommendedName>
        <fullName evidence="3">NADH-quinone oxidoreductase subunit C</fullName>
        <ecNumber evidence="3">7.1.1.-</ecNumber>
    </recommendedName>
    <alternativeName>
        <fullName evidence="3">NADH dehydrogenase I subunit C</fullName>
    </alternativeName>
    <alternativeName>
        <fullName evidence="3">NDH-1 subunit C</fullName>
    </alternativeName>
</protein>
<dbReference type="Gene3D" id="3.30.460.80">
    <property type="entry name" value="NADH:ubiquinone oxidoreductase, 30kDa subunit"/>
    <property type="match status" value="1"/>
</dbReference>
<organism evidence="5 6">
    <name type="scientific">candidate division LCP-89 bacterium B3_LCP</name>
    <dbReference type="NCBI Taxonomy" id="2012998"/>
    <lineage>
        <taxon>Bacteria</taxon>
        <taxon>Pseudomonadati</taxon>
        <taxon>Bacteria division LCP-89</taxon>
    </lineage>
</organism>
<name>A0A532V5S5_UNCL8</name>
<dbReference type="GO" id="GO:0005886">
    <property type="term" value="C:plasma membrane"/>
    <property type="evidence" value="ECO:0007669"/>
    <property type="project" value="UniProtKB-SubCell"/>
</dbReference>
<dbReference type="Proteomes" id="UP000319619">
    <property type="component" value="Unassembled WGS sequence"/>
</dbReference>
<dbReference type="InterPro" id="IPR037232">
    <property type="entry name" value="NADH_quin_OxRdtase_su_C/D-like"/>
</dbReference>
<dbReference type="PANTHER" id="PTHR10884:SF14">
    <property type="entry name" value="NADH DEHYDROGENASE [UBIQUINONE] IRON-SULFUR PROTEIN 3, MITOCHONDRIAL"/>
    <property type="match status" value="1"/>
</dbReference>
<dbReference type="NCBIfam" id="TIGR01961">
    <property type="entry name" value="NuoC_fam"/>
    <property type="match status" value="1"/>
</dbReference>
<evidence type="ECO:0000313" key="6">
    <source>
        <dbReference type="Proteomes" id="UP000319619"/>
    </source>
</evidence>
<dbReference type="SUPFAM" id="SSF143243">
    <property type="entry name" value="Nqo5-like"/>
    <property type="match status" value="1"/>
</dbReference>
<evidence type="ECO:0000259" key="4">
    <source>
        <dbReference type="Pfam" id="PF00329"/>
    </source>
</evidence>
<evidence type="ECO:0000256" key="1">
    <source>
        <dbReference type="ARBA" id="ARBA00007569"/>
    </source>
</evidence>
<dbReference type="InterPro" id="IPR001268">
    <property type="entry name" value="NADH_UbQ_OxRdtase_30kDa_su"/>
</dbReference>
<comment type="subcellular location">
    <subcellularLocation>
        <location evidence="3">Cell membrane</location>
        <topology evidence="3">Peripheral membrane protein</topology>
        <orientation evidence="3">Cytoplasmic side</orientation>
    </subcellularLocation>
</comment>
<dbReference type="AlphaFoldDB" id="A0A532V5S5"/>
<keyword evidence="3" id="KW-0874">Quinone</keyword>
<feature type="domain" description="NADH:ubiquinone oxidoreductase 30kDa subunit" evidence="4">
    <location>
        <begin position="28"/>
        <end position="143"/>
    </location>
</feature>
<sequence>MTTEEIVNKINAAGFQVEVNDEGPDPFIEVDRENLIATAKFLKNDPDLNFDLLMCLSGLDWPEYFQVVYHLISTEYKHTITVKVRCLKDDPIIPSVSDIWRTAEWHEREAYDLVGIRFDGNRDLRRILLPEDWEGHPLQKDYVPPTSWHKIPLTNLGAESTNEGN</sequence>
<evidence type="ECO:0000256" key="2">
    <source>
        <dbReference type="ARBA" id="ARBA00022448"/>
    </source>
</evidence>
<evidence type="ECO:0000256" key="3">
    <source>
        <dbReference type="HAMAP-Rule" id="MF_01357"/>
    </source>
</evidence>
<evidence type="ECO:0000313" key="5">
    <source>
        <dbReference type="EMBL" id="TKJ42564.1"/>
    </source>
</evidence>
<dbReference type="GO" id="GO:0048038">
    <property type="term" value="F:quinone binding"/>
    <property type="evidence" value="ECO:0007669"/>
    <property type="project" value="UniProtKB-KW"/>
</dbReference>
<keyword evidence="3" id="KW-0830">Ubiquinone</keyword>
<comment type="catalytic activity">
    <reaction evidence="3">
        <text>a quinone + NADH + 5 H(+)(in) = a quinol + NAD(+) + 4 H(+)(out)</text>
        <dbReference type="Rhea" id="RHEA:57888"/>
        <dbReference type="ChEBI" id="CHEBI:15378"/>
        <dbReference type="ChEBI" id="CHEBI:24646"/>
        <dbReference type="ChEBI" id="CHEBI:57540"/>
        <dbReference type="ChEBI" id="CHEBI:57945"/>
        <dbReference type="ChEBI" id="CHEBI:132124"/>
    </reaction>
</comment>
<comment type="function">
    <text evidence="3">NDH-1 shuttles electrons from NADH, via FMN and iron-sulfur (Fe-S) centers, to quinones in the respiratory chain. The immediate electron acceptor for the enzyme in this species is believed to be ubiquinone. Couples the redox reaction to proton translocation (for every two electrons transferred, four hydrogen ions are translocated across the cytoplasmic membrane), and thus conserves the redox energy in a proton gradient.</text>
</comment>
<dbReference type="Pfam" id="PF00329">
    <property type="entry name" value="Complex1_30kDa"/>
    <property type="match status" value="1"/>
</dbReference>
<comment type="subunit">
    <text evidence="3">NDH-1 is composed of 14 different subunits. Subunits NuoB, C, D, E, F, and G constitute the peripheral sector of the complex.</text>
</comment>
<dbReference type="EMBL" id="NJBN01000001">
    <property type="protein sequence ID" value="TKJ42564.1"/>
    <property type="molecule type" value="Genomic_DNA"/>
</dbReference>
<dbReference type="GO" id="GO:0008137">
    <property type="term" value="F:NADH dehydrogenase (ubiquinone) activity"/>
    <property type="evidence" value="ECO:0007669"/>
    <property type="project" value="InterPro"/>
</dbReference>
<dbReference type="GO" id="GO:0050136">
    <property type="term" value="F:NADH dehydrogenase (quinone) (non-electrogenic) activity"/>
    <property type="evidence" value="ECO:0007669"/>
    <property type="project" value="UniProtKB-UniRule"/>
</dbReference>
<keyword evidence="2 3" id="KW-0813">Transport</keyword>
<accession>A0A532V5S5</accession>
<comment type="caution">
    <text evidence="5">The sequence shown here is derived from an EMBL/GenBank/DDBJ whole genome shotgun (WGS) entry which is preliminary data.</text>
</comment>
<keyword evidence="3" id="KW-0520">NAD</keyword>
<comment type="similarity">
    <text evidence="1 3">Belongs to the complex I 30 kDa subunit family.</text>
</comment>
<keyword evidence="3" id="KW-1278">Translocase</keyword>
<dbReference type="HAMAP" id="MF_01357">
    <property type="entry name" value="NDH1_NuoC"/>
    <property type="match status" value="1"/>
</dbReference>